<dbReference type="PROSITE" id="PS50112">
    <property type="entry name" value="PAS"/>
    <property type="match status" value="1"/>
</dbReference>
<dbReference type="CDD" id="cd00130">
    <property type="entry name" value="PAS"/>
    <property type="match status" value="1"/>
</dbReference>
<keyword evidence="1" id="KW-0285">Flavoprotein</keyword>
<feature type="domain" description="PAC" evidence="5">
    <location>
        <begin position="85"/>
        <end position="139"/>
    </location>
</feature>
<dbReference type="PANTHER" id="PTHR47429:SF2">
    <property type="entry name" value="PROTEIN TWIN LOV 1"/>
    <property type="match status" value="1"/>
</dbReference>
<dbReference type="Pfam" id="PF13426">
    <property type="entry name" value="PAS_9"/>
    <property type="match status" value="1"/>
</dbReference>
<dbReference type="CDD" id="cd07041">
    <property type="entry name" value="STAS_RsbR_RsbS_like"/>
    <property type="match status" value="1"/>
</dbReference>
<dbReference type="InterPro" id="IPR035965">
    <property type="entry name" value="PAS-like_dom_sf"/>
</dbReference>
<accession>A0A7Y0KBX6</accession>
<reference evidence="7 8" key="1">
    <citation type="submission" date="2020-04" db="EMBL/GenBank/DDBJ databases">
        <title>Bacillus sp. UniB3 isolated from commercial digestive syrup.</title>
        <authorList>
            <person name="Thorat V."/>
            <person name="Kirdat K."/>
            <person name="Tiwarekar B."/>
            <person name="Yadav A."/>
        </authorList>
    </citation>
    <scope>NUCLEOTIDE SEQUENCE [LARGE SCALE GENOMIC DNA]</scope>
    <source>
        <strain evidence="7 8">UniB3</strain>
    </source>
</reference>
<protein>
    <submittedName>
        <fullName evidence="7">PAS domain-containing protein</fullName>
    </submittedName>
</protein>
<gene>
    <name evidence="7" type="ORF">HHU08_22065</name>
</gene>
<dbReference type="InterPro" id="IPR001610">
    <property type="entry name" value="PAC"/>
</dbReference>
<evidence type="ECO:0000259" key="6">
    <source>
        <dbReference type="PROSITE" id="PS50801"/>
    </source>
</evidence>
<proteinExistence type="predicted"/>
<dbReference type="NCBIfam" id="TIGR00229">
    <property type="entry name" value="sensory_box"/>
    <property type="match status" value="1"/>
</dbReference>
<name>A0A7Y0KBX6_9BACI</name>
<keyword evidence="2" id="KW-0288">FMN</keyword>
<dbReference type="InterPro" id="IPR036513">
    <property type="entry name" value="STAS_dom_sf"/>
</dbReference>
<comment type="caution">
    <text evidence="7">The sequence shown here is derived from an EMBL/GenBank/DDBJ whole genome shotgun (WGS) entry which is preliminary data.</text>
</comment>
<evidence type="ECO:0000313" key="7">
    <source>
        <dbReference type="EMBL" id="NMO79617.1"/>
    </source>
</evidence>
<feature type="domain" description="STAS" evidence="6">
    <location>
        <begin position="148"/>
        <end position="260"/>
    </location>
</feature>
<dbReference type="SUPFAM" id="SSF52091">
    <property type="entry name" value="SpoIIaa-like"/>
    <property type="match status" value="1"/>
</dbReference>
<dbReference type="PANTHER" id="PTHR47429">
    <property type="entry name" value="PROTEIN TWIN LOV 1"/>
    <property type="match status" value="1"/>
</dbReference>
<dbReference type="PROSITE" id="PS50801">
    <property type="entry name" value="STAS"/>
    <property type="match status" value="1"/>
</dbReference>
<evidence type="ECO:0000259" key="4">
    <source>
        <dbReference type="PROSITE" id="PS50112"/>
    </source>
</evidence>
<dbReference type="SMART" id="SM00086">
    <property type="entry name" value="PAC"/>
    <property type="match status" value="1"/>
</dbReference>
<evidence type="ECO:0000256" key="2">
    <source>
        <dbReference type="ARBA" id="ARBA00022643"/>
    </source>
</evidence>
<dbReference type="Gene3D" id="3.30.750.24">
    <property type="entry name" value="STAS domain"/>
    <property type="match status" value="1"/>
</dbReference>
<dbReference type="RefSeq" id="WP_169189351.1">
    <property type="nucleotide sequence ID" value="NZ_JABBPK010000001.1"/>
</dbReference>
<dbReference type="InterPro" id="IPR002645">
    <property type="entry name" value="STAS_dom"/>
</dbReference>
<evidence type="ECO:0000256" key="3">
    <source>
        <dbReference type="ARBA" id="ARBA00022991"/>
    </source>
</evidence>
<evidence type="ECO:0000259" key="5">
    <source>
        <dbReference type="PROSITE" id="PS50113"/>
    </source>
</evidence>
<dbReference type="SUPFAM" id="SSF55785">
    <property type="entry name" value="PYP-like sensor domain (PAS domain)"/>
    <property type="match status" value="1"/>
</dbReference>
<dbReference type="PROSITE" id="PS50113">
    <property type="entry name" value="PAC"/>
    <property type="match status" value="1"/>
</dbReference>
<keyword evidence="8" id="KW-1185">Reference proteome</keyword>
<evidence type="ECO:0000313" key="8">
    <source>
        <dbReference type="Proteomes" id="UP000588491"/>
    </source>
</evidence>
<organism evidence="7 8">
    <name type="scientific">Niallia alba</name>
    <dbReference type="NCBI Taxonomy" id="2729105"/>
    <lineage>
        <taxon>Bacteria</taxon>
        <taxon>Bacillati</taxon>
        <taxon>Bacillota</taxon>
        <taxon>Bacilli</taxon>
        <taxon>Bacillales</taxon>
        <taxon>Bacillaceae</taxon>
        <taxon>Niallia</taxon>
    </lineage>
</organism>
<dbReference type="InterPro" id="IPR000014">
    <property type="entry name" value="PAS"/>
</dbReference>
<dbReference type="Gene3D" id="3.30.450.20">
    <property type="entry name" value="PAS domain"/>
    <property type="match status" value="1"/>
</dbReference>
<keyword evidence="3" id="KW-0157">Chromophore</keyword>
<dbReference type="InterPro" id="IPR000700">
    <property type="entry name" value="PAS-assoc_C"/>
</dbReference>
<dbReference type="Proteomes" id="UP000588491">
    <property type="component" value="Unassembled WGS sequence"/>
</dbReference>
<feature type="domain" description="PAS" evidence="4">
    <location>
        <begin position="11"/>
        <end position="60"/>
    </location>
</feature>
<dbReference type="EMBL" id="JABBPK010000001">
    <property type="protein sequence ID" value="NMO79617.1"/>
    <property type="molecule type" value="Genomic_DNA"/>
</dbReference>
<dbReference type="Pfam" id="PF01740">
    <property type="entry name" value="STAS"/>
    <property type="match status" value="1"/>
</dbReference>
<dbReference type="AlphaFoldDB" id="A0A7Y0KBX6"/>
<sequence>MRQYDYSQIFRDTFIKEAIDRVGAGIVITDPSLEDNPIIYVNKGFETLTNYQAVDILGKNCRFLQQGAKDQPQLQHLRNAIAKKESIVVTIKNYRKNGEMFWNELSLYPIYIGEEKKLFFVGIQKDITVQKESEQLIKEYIDEINNLSTPIISVQKNASVLPLIGNLTEERFSQMVTNIAEYAARTKENYFIIDLQGLLKYDETVQQGIIRIKDILALMGTELIITGMQVNMAIDTIEYTYGKKLNMRVYPTCRDALEAISATDA</sequence>
<evidence type="ECO:0000256" key="1">
    <source>
        <dbReference type="ARBA" id="ARBA00022630"/>
    </source>
</evidence>